<dbReference type="Pfam" id="PF13768">
    <property type="entry name" value="VWA_3"/>
    <property type="match status" value="2"/>
</dbReference>
<dbReference type="InterPro" id="IPR036465">
    <property type="entry name" value="vWFA_dom_sf"/>
</dbReference>
<feature type="domain" description="VWFA" evidence="2">
    <location>
        <begin position="298"/>
        <end position="533"/>
    </location>
</feature>
<reference evidence="3 4" key="1">
    <citation type="journal article" date="2023" name="Commun. Biol.">
        <title>Reorganization of the ancestral sex-determining regions during the evolution of trioecy in Pleodorina starrii.</title>
        <authorList>
            <person name="Takahashi K."/>
            <person name="Suzuki S."/>
            <person name="Kawai-Toyooka H."/>
            <person name="Yamamoto K."/>
            <person name="Hamaji T."/>
            <person name="Ootsuki R."/>
            <person name="Yamaguchi H."/>
            <person name="Kawachi M."/>
            <person name="Higashiyama T."/>
            <person name="Nozaki H."/>
        </authorList>
    </citation>
    <scope>NUCLEOTIDE SEQUENCE [LARGE SCALE GENOMIC DNA]</scope>
    <source>
        <strain evidence="3 4">NIES-4479</strain>
    </source>
</reference>
<name>A0A9W6BCF3_9CHLO</name>
<evidence type="ECO:0000313" key="4">
    <source>
        <dbReference type="Proteomes" id="UP001165080"/>
    </source>
</evidence>
<comment type="caution">
    <text evidence="3">The sequence shown here is derived from an EMBL/GenBank/DDBJ whole genome shotgun (WGS) entry which is preliminary data.</text>
</comment>
<dbReference type="AlphaFoldDB" id="A0A9W6BCF3"/>
<keyword evidence="4" id="KW-1185">Reference proteome</keyword>
<dbReference type="PROSITE" id="PS50234">
    <property type="entry name" value="VWFA"/>
    <property type="match status" value="1"/>
</dbReference>
<dbReference type="SUPFAM" id="SSF53300">
    <property type="entry name" value="vWA-like"/>
    <property type="match status" value="1"/>
</dbReference>
<dbReference type="PANTHER" id="PTHR46503:SF1">
    <property type="entry name" value="INTER-ALPHA-TRYPSIN INHIBITOR HEAVY CHAIN-LIKE PROTEIN"/>
    <property type="match status" value="1"/>
</dbReference>
<proteinExistence type="predicted"/>
<sequence length="766" mass="80079">MFPPGAQASFRGAPKRPKVSNLTVSCPMLVGAMGPGLGFVPMPLTRLAVQAQCHISVAFVETTLECYFPQTWRAAPLQLYVPKSTSTVVSEVVVENLDRDQMYVTAIVPADDAVKGGYKASAAYGPTGQPQSDASSSSDPELFTLPLPGAGQPSERLRVRITTFEPLAFEEGSYVIRLPTEIPLAMIPEGYTVSQLLDVIVTINTGSPTKVKYDVRSGHRAVPGVQSLGTATLSFDKGPEIPNTDVEVGYLVWGSDMFLALNVTPPRPPHPADPDPRGAFVLTLAPPAPEYTSPFPRSIIFVLDRSGSMAGEPMEFAKSALSFGLRSLTPLDHFTVVAFDHEQLWFTPGGSLVQATQENVAACEAWVRGSISARGLTDIRGPLQTAMGVLSQRGGHHYPQQQQQQQQESLAAPQTASLPFIFLVTDGCVQDEKDICRLVEQQVGALVQQKAQAVGVTAWGEGGAGGAPPPPGIPRIFTFGIGPYCNHYFLKQLATYGRGAFDVAFRPHAIQAQMQHMLTAAQRPVLSDLTLTLPGVTSAEMYPYPLPDLFCGMPLVVAGKYGGASWPAEGITLNGMLPNGAAWSSNPVLPGKDSDLPLDKVFIKNRLDTMTAQAWLAGNPPGLVGNIVDLSIATGVPCAHTRTVGFETSRKDYTAMQQAAASGGRRKLNVAKYAIGGAAGLVVLAGLGVGAAFAFGDVGATAANVGVGDALGGDLGAADMAGGDCCGGCGDCGDCGDCGECGNCGDCDGCGDALCDGLAGGDCTIS</sequence>
<accession>A0A9W6BCF3</accession>
<dbReference type="PANTHER" id="PTHR46503">
    <property type="entry name" value="INTER-ALPHA-TRYPSIN INHIBITOR HEAVY CHAIN-LIKE PROTEIN"/>
    <property type="match status" value="1"/>
</dbReference>
<gene>
    <name evidence="3" type="primary">PLEST008713</name>
    <name evidence="3" type="ORF">PLESTB_000261400</name>
</gene>
<feature type="region of interest" description="Disordered" evidence="1">
    <location>
        <begin position="121"/>
        <end position="147"/>
    </location>
</feature>
<feature type="compositionally biased region" description="Low complexity" evidence="1">
    <location>
        <begin position="129"/>
        <end position="140"/>
    </location>
</feature>
<dbReference type="Proteomes" id="UP001165080">
    <property type="component" value="Unassembled WGS sequence"/>
</dbReference>
<dbReference type="InterPro" id="IPR002035">
    <property type="entry name" value="VWF_A"/>
</dbReference>
<organism evidence="3 4">
    <name type="scientific">Pleodorina starrii</name>
    <dbReference type="NCBI Taxonomy" id="330485"/>
    <lineage>
        <taxon>Eukaryota</taxon>
        <taxon>Viridiplantae</taxon>
        <taxon>Chlorophyta</taxon>
        <taxon>core chlorophytes</taxon>
        <taxon>Chlorophyceae</taxon>
        <taxon>CS clade</taxon>
        <taxon>Chlamydomonadales</taxon>
        <taxon>Volvocaceae</taxon>
        <taxon>Pleodorina</taxon>
    </lineage>
</organism>
<protein>
    <recommendedName>
        <fullName evidence="2">VWFA domain-containing protein</fullName>
    </recommendedName>
</protein>
<dbReference type="Gene3D" id="3.40.50.410">
    <property type="entry name" value="von Willebrand factor, type A domain"/>
    <property type="match status" value="1"/>
</dbReference>
<evidence type="ECO:0000259" key="2">
    <source>
        <dbReference type="PROSITE" id="PS50234"/>
    </source>
</evidence>
<dbReference type="EMBL" id="BRXU01000002">
    <property type="protein sequence ID" value="GLC49586.1"/>
    <property type="molecule type" value="Genomic_DNA"/>
</dbReference>
<evidence type="ECO:0000313" key="3">
    <source>
        <dbReference type="EMBL" id="GLC49586.1"/>
    </source>
</evidence>
<evidence type="ECO:0000256" key="1">
    <source>
        <dbReference type="SAM" id="MobiDB-lite"/>
    </source>
</evidence>